<evidence type="ECO:0000256" key="1">
    <source>
        <dbReference type="ARBA" id="ARBA00004496"/>
    </source>
</evidence>
<accession>A0ABV7RQ66</accession>
<evidence type="ECO:0000256" key="2">
    <source>
        <dbReference type="ARBA" id="ARBA00022490"/>
    </source>
</evidence>
<comment type="subunit">
    <text evidence="4">Interacts with the cytoplasmic NapA precursor.</text>
</comment>
<organism evidence="6 7">
    <name type="scientific">Lysobacter cavernae</name>
    <dbReference type="NCBI Taxonomy" id="1685901"/>
    <lineage>
        <taxon>Bacteria</taxon>
        <taxon>Pseudomonadati</taxon>
        <taxon>Pseudomonadota</taxon>
        <taxon>Gammaproteobacteria</taxon>
        <taxon>Lysobacterales</taxon>
        <taxon>Lysobacteraceae</taxon>
        <taxon>Lysobacter</taxon>
    </lineage>
</organism>
<keyword evidence="7" id="KW-1185">Reference proteome</keyword>
<evidence type="ECO:0000313" key="7">
    <source>
        <dbReference type="Proteomes" id="UP001595740"/>
    </source>
</evidence>
<sequence>MTDEVHISSLLVQHRHEAGIALAALIAAHPELDLAVQAPCQCVVLCETDDQYALMQRIDALQAVPGVLSVSLVYHHAEPRVDLDEPMLDEPMPGEPMPHDLATSGAGT</sequence>
<gene>
    <name evidence="4" type="primary">napD</name>
    <name evidence="6" type="ORF">ACFOLC_07550</name>
</gene>
<comment type="caution">
    <text evidence="6">The sequence shown here is derived from an EMBL/GenBank/DDBJ whole genome shotgun (WGS) entry which is preliminary data.</text>
</comment>
<keyword evidence="3 4" id="KW-0143">Chaperone</keyword>
<comment type="subcellular location">
    <subcellularLocation>
        <location evidence="1 4">Cytoplasm</location>
    </subcellularLocation>
</comment>
<keyword evidence="2 4" id="KW-0963">Cytoplasm</keyword>
<protein>
    <recommendedName>
        <fullName evidence="4">Chaperone NapD</fullName>
    </recommendedName>
    <alternativeName>
        <fullName evidence="4">NapA signal peptide-binding chaperone NapD</fullName>
    </alternativeName>
</protein>
<dbReference type="Pfam" id="PF03927">
    <property type="entry name" value="NapD"/>
    <property type="match status" value="1"/>
</dbReference>
<dbReference type="PANTHER" id="PTHR38603">
    <property type="entry name" value="CHAPERONE NAPD"/>
    <property type="match status" value="1"/>
</dbReference>
<feature type="region of interest" description="Disordered" evidence="5">
    <location>
        <begin position="84"/>
        <end position="108"/>
    </location>
</feature>
<dbReference type="PANTHER" id="PTHR38603:SF1">
    <property type="entry name" value="CHAPERONE NAPD"/>
    <property type="match status" value="1"/>
</dbReference>
<dbReference type="Proteomes" id="UP001595740">
    <property type="component" value="Unassembled WGS sequence"/>
</dbReference>
<evidence type="ECO:0000313" key="6">
    <source>
        <dbReference type="EMBL" id="MFC3550872.1"/>
    </source>
</evidence>
<evidence type="ECO:0000256" key="4">
    <source>
        <dbReference type="HAMAP-Rule" id="MF_02200"/>
    </source>
</evidence>
<proteinExistence type="inferred from homology"/>
<dbReference type="EMBL" id="JBHRXK010000003">
    <property type="protein sequence ID" value="MFC3550872.1"/>
    <property type="molecule type" value="Genomic_DNA"/>
</dbReference>
<evidence type="ECO:0000256" key="3">
    <source>
        <dbReference type="ARBA" id="ARBA00023186"/>
    </source>
</evidence>
<evidence type="ECO:0000256" key="5">
    <source>
        <dbReference type="SAM" id="MobiDB-lite"/>
    </source>
</evidence>
<reference evidence="7" key="1">
    <citation type="journal article" date="2019" name="Int. J. Syst. Evol. Microbiol.">
        <title>The Global Catalogue of Microorganisms (GCM) 10K type strain sequencing project: providing services to taxonomists for standard genome sequencing and annotation.</title>
        <authorList>
            <consortium name="The Broad Institute Genomics Platform"/>
            <consortium name="The Broad Institute Genome Sequencing Center for Infectious Disease"/>
            <person name="Wu L."/>
            <person name="Ma J."/>
        </authorList>
    </citation>
    <scope>NUCLEOTIDE SEQUENCE [LARGE SCALE GENOMIC DNA]</scope>
    <source>
        <strain evidence="7">KCTC 42875</strain>
    </source>
</reference>
<dbReference type="InterPro" id="IPR005623">
    <property type="entry name" value="Chaperone_NapD_NO3_reduct"/>
</dbReference>
<dbReference type="HAMAP" id="MF_02200">
    <property type="entry name" value="NapD"/>
    <property type="match status" value="1"/>
</dbReference>
<comment type="similarity">
    <text evidence="4">Belongs to the NapD family.</text>
</comment>
<name>A0ABV7RQ66_9GAMM</name>
<dbReference type="Gene3D" id="3.30.70.920">
    <property type="match status" value="1"/>
</dbReference>
<comment type="function">
    <text evidence="4">Chaperone for NapA, the catalytic subunit of the periplasmic nitrate reductase. It binds directly and specifically to the twin-arginine signal peptide of NapA, preventing premature interaction with the Tat translocase and premature export.</text>
</comment>
<dbReference type="RefSeq" id="WP_386758641.1">
    <property type="nucleotide sequence ID" value="NZ_JBHRXK010000003.1"/>
</dbReference>